<gene>
    <name evidence="1" type="ORF">SK128_004116</name>
</gene>
<dbReference type="AlphaFoldDB" id="A0AAN8WRV5"/>
<evidence type="ECO:0000313" key="1">
    <source>
        <dbReference type="EMBL" id="KAK7069131.1"/>
    </source>
</evidence>
<dbReference type="EMBL" id="JAXCGZ010017016">
    <property type="protein sequence ID" value="KAK7069131.1"/>
    <property type="molecule type" value="Genomic_DNA"/>
</dbReference>
<evidence type="ECO:0000313" key="2">
    <source>
        <dbReference type="Proteomes" id="UP001381693"/>
    </source>
</evidence>
<protein>
    <submittedName>
        <fullName evidence="1">Uncharacterized protein</fullName>
    </submittedName>
</protein>
<keyword evidence="2" id="KW-1185">Reference proteome</keyword>
<dbReference type="Proteomes" id="UP001381693">
    <property type="component" value="Unassembled WGS sequence"/>
</dbReference>
<accession>A0AAN8WRV5</accession>
<proteinExistence type="predicted"/>
<name>A0AAN8WRV5_HALRR</name>
<sequence>MESTILEHWDFNLRVAPFANPYLSAKEDPFIYFHIISYVFTNDKIKASQVNLSLVLEIFAKAYSLPCSLLSLGASDLKDVKEFNFVDLVSSLMASLTVSLCMYIS</sequence>
<comment type="caution">
    <text evidence="1">The sequence shown here is derived from an EMBL/GenBank/DDBJ whole genome shotgun (WGS) entry which is preliminary data.</text>
</comment>
<reference evidence="1 2" key="1">
    <citation type="submission" date="2023-11" db="EMBL/GenBank/DDBJ databases">
        <title>Halocaridina rubra genome assembly.</title>
        <authorList>
            <person name="Smith C."/>
        </authorList>
    </citation>
    <scope>NUCLEOTIDE SEQUENCE [LARGE SCALE GENOMIC DNA]</scope>
    <source>
        <strain evidence="1">EP-1</strain>
        <tissue evidence="1">Whole</tissue>
    </source>
</reference>
<organism evidence="1 2">
    <name type="scientific">Halocaridina rubra</name>
    <name type="common">Hawaiian red shrimp</name>
    <dbReference type="NCBI Taxonomy" id="373956"/>
    <lineage>
        <taxon>Eukaryota</taxon>
        <taxon>Metazoa</taxon>
        <taxon>Ecdysozoa</taxon>
        <taxon>Arthropoda</taxon>
        <taxon>Crustacea</taxon>
        <taxon>Multicrustacea</taxon>
        <taxon>Malacostraca</taxon>
        <taxon>Eumalacostraca</taxon>
        <taxon>Eucarida</taxon>
        <taxon>Decapoda</taxon>
        <taxon>Pleocyemata</taxon>
        <taxon>Caridea</taxon>
        <taxon>Atyoidea</taxon>
        <taxon>Atyidae</taxon>
        <taxon>Halocaridina</taxon>
    </lineage>
</organism>